<evidence type="ECO:0000256" key="1">
    <source>
        <dbReference type="SAM" id="MobiDB-lite"/>
    </source>
</evidence>
<sequence length="554" mass="61324">MTTDAGLPPPPPPPEDGPYSPSGSEDAWWEGERGGEDNFTTSSKSCSLNSGWTSSGRISSVQLASTTADVGSVLPPLWSSGQSSWVQIQRSRFEPRRFQIFCEAVGLERGQLSLVIRHVLPLERKNIYRTASLLMRTGKSGMREKPVKWDVRECTGGGSSGGPWGKSKPLKKQRSRLLNCNSNTALGFELNISLDSGYYKLQYSAVTTFQKGRVEVIGTFGGERRSSHVALAIKYLSFRRLYPSRIEARTPRSDLNMPSYQNRTLRRPTLAIFEPGPTILLVYPKEPSRLSGFVDCKISASVKKCNQGFGLNTTERRRIWEDIVECVHPTKIRTSITPSSVVGLNTTGALANYATEAGTNSNIFRKLSFDNPLPRDLKIVTVKPLCCRYKEWRLRLKMRVCNSDSTLFIFITTSNLVEGAVQGHTQQRSRPVMNFEQLVSLLVGGEVAKLGAHFHTQRVPLTYKPWETLYVGSDAAGRVVDFLLSLGGDIGSPMVSLVLTDSSQLTSDSQHLVLAYSTGIAKLFKHACTTCCIGAKRGATHLDILEHGRRKYHN</sequence>
<evidence type="ECO:0000313" key="2">
    <source>
        <dbReference type="EMBL" id="CAD7454443.1"/>
    </source>
</evidence>
<reference evidence="2" key="1">
    <citation type="submission" date="2020-11" db="EMBL/GenBank/DDBJ databases">
        <authorList>
            <person name="Tran Van P."/>
        </authorList>
    </citation>
    <scope>NUCLEOTIDE SEQUENCE</scope>
</reference>
<accession>A0A7R9FJ16</accession>
<organism evidence="2">
    <name type="scientific">Timema tahoe</name>
    <dbReference type="NCBI Taxonomy" id="61484"/>
    <lineage>
        <taxon>Eukaryota</taxon>
        <taxon>Metazoa</taxon>
        <taxon>Ecdysozoa</taxon>
        <taxon>Arthropoda</taxon>
        <taxon>Hexapoda</taxon>
        <taxon>Insecta</taxon>
        <taxon>Pterygota</taxon>
        <taxon>Neoptera</taxon>
        <taxon>Polyneoptera</taxon>
        <taxon>Phasmatodea</taxon>
        <taxon>Timematodea</taxon>
        <taxon>Timematoidea</taxon>
        <taxon>Timematidae</taxon>
        <taxon>Timema</taxon>
    </lineage>
</organism>
<protein>
    <submittedName>
        <fullName evidence="2">Uncharacterized protein</fullName>
    </submittedName>
</protein>
<proteinExistence type="predicted"/>
<dbReference type="EMBL" id="OE000605">
    <property type="protein sequence ID" value="CAD7454443.1"/>
    <property type="molecule type" value="Genomic_DNA"/>
</dbReference>
<dbReference type="AlphaFoldDB" id="A0A7R9FJ16"/>
<feature type="region of interest" description="Disordered" evidence="1">
    <location>
        <begin position="1"/>
        <end position="46"/>
    </location>
</feature>
<name>A0A7R9FJ16_9NEOP</name>
<gene>
    <name evidence="2" type="ORF">TTEB3V08_LOCUS2547</name>
</gene>
<feature type="compositionally biased region" description="Pro residues" evidence="1">
    <location>
        <begin position="7"/>
        <end position="16"/>
    </location>
</feature>